<dbReference type="InterPro" id="IPR043148">
    <property type="entry name" value="TagF_C"/>
</dbReference>
<dbReference type="AlphaFoldDB" id="A0A1G2K6B8"/>
<evidence type="ECO:0000313" key="1">
    <source>
        <dbReference type="EMBL" id="OGZ94982.1"/>
    </source>
</evidence>
<sequence length="429" mass="50012">MFFTPHKPQCYPQNPNPHAKIGFIIFYPFQFYALKNIYAQFKYEAEFIVHDSPREEIAGRGLRATVGLLREKGVYFRILGGKRHASGEMLKRFFSRYDALVGLTFTYCCVRPERSSIRKIRVEYGAGKDLWKFHPLQSKLNSLLLYGERSAELYKFYTHYTIVGNTRFDDWFNDTLDRNFINKTRAQLDSSKKTIFYVPTHGELSFLDELVYPLSSIKKRFNVIIKLHHRTICDEPQKITSLREKGFTVFDDTTDSLPLYKIADVVLGDNSSALLEALLAKKPLVIADFFSKEFLEDHRIRFRHHKNKILVPQTYSGSIEQQLKNKVAFCVKNPSELEKALEHALASPDKFAAEREEITRKVFAFNDGRCSLRAKAAIENFLALKEPPPKQILYYIFDACVEETRIETMESIKKMTLFRKLKFIFQNLL</sequence>
<dbReference type="SUPFAM" id="SSF53756">
    <property type="entry name" value="UDP-Glycosyltransferase/glycogen phosphorylase"/>
    <property type="match status" value="1"/>
</dbReference>
<proteinExistence type="predicted"/>
<dbReference type="Proteomes" id="UP000177152">
    <property type="component" value="Unassembled WGS sequence"/>
</dbReference>
<dbReference type="Gene3D" id="3.40.50.12580">
    <property type="match status" value="1"/>
</dbReference>
<comment type="caution">
    <text evidence="1">The sequence shown here is derived from an EMBL/GenBank/DDBJ whole genome shotgun (WGS) entry which is preliminary data.</text>
</comment>
<gene>
    <name evidence="1" type="ORF">A2633_05970</name>
</gene>
<organism evidence="1 2">
    <name type="scientific">Candidatus Sungbacteria bacterium RIFCSPHIGHO2_01_FULL_47_32</name>
    <dbReference type="NCBI Taxonomy" id="1802264"/>
    <lineage>
        <taxon>Bacteria</taxon>
        <taxon>Candidatus Sungiibacteriota</taxon>
    </lineage>
</organism>
<dbReference type="EMBL" id="MHQC01000020">
    <property type="protein sequence ID" value="OGZ94982.1"/>
    <property type="molecule type" value="Genomic_DNA"/>
</dbReference>
<evidence type="ECO:0008006" key="3">
    <source>
        <dbReference type="Google" id="ProtNLM"/>
    </source>
</evidence>
<evidence type="ECO:0000313" key="2">
    <source>
        <dbReference type="Proteomes" id="UP000177152"/>
    </source>
</evidence>
<accession>A0A1G2K6B8</accession>
<name>A0A1G2K6B8_9BACT</name>
<protein>
    <recommendedName>
        <fullName evidence="3">CDP-glycerol glycerophosphotransferase</fullName>
    </recommendedName>
</protein>
<reference evidence="1 2" key="1">
    <citation type="journal article" date="2016" name="Nat. Commun.">
        <title>Thousands of microbial genomes shed light on interconnected biogeochemical processes in an aquifer system.</title>
        <authorList>
            <person name="Anantharaman K."/>
            <person name="Brown C.T."/>
            <person name="Hug L.A."/>
            <person name="Sharon I."/>
            <person name="Castelle C.J."/>
            <person name="Probst A.J."/>
            <person name="Thomas B.C."/>
            <person name="Singh A."/>
            <person name="Wilkins M.J."/>
            <person name="Karaoz U."/>
            <person name="Brodie E.L."/>
            <person name="Williams K.H."/>
            <person name="Hubbard S.S."/>
            <person name="Banfield J.F."/>
        </authorList>
    </citation>
    <scope>NUCLEOTIDE SEQUENCE [LARGE SCALE GENOMIC DNA]</scope>
</reference>